<dbReference type="Proteomes" id="UP000481153">
    <property type="component" value="Unassembled WGS sequence"/>
</dbReference>
<dbReference type="Pfam" id="PF13650">
    <property type="entry name" value="Asp_protease_2"/>
    <property type="match status" value="1"/>
</dbReference>
<feature type="region of interest" description="Disordered" evidence="5">
    <location>
        <begin position="129"/>
        <end position="156"/>
    </location>
</feature>
<evidence type="ECO:0000313" key="8">
    <source>
        <dbReference type="Proteomes" id="UP000481153"/>
    </source>
</evidence>
<dbReference type="VEuPathDB" id="FungiDB:AeMF1_014627"/>
<dbReference type="AlphaFoldDB" id="A0A6G0W5F1"/>
<gene>
    <name evidence="7" type="ORF">Ae201684_018476</name>
</gene>
<dbReference type="Gene3D" id="2.40.70.10">
    <property type="entry name" value="Acid Proteases"/>
    <property type="match status" value="1"/>
</dbReference>
<evidence type="ECO:0000256" key="5">
    <source>
        <dbReference type="SAM" id="MobiDB-lite"/>
    </source>
</evidence>
<proteinExistence type="inferred from homology"/>
<sequence>MDREMVKPSDPAKLSADASADNQTPTPVGMHLDRSKQAKQGAAASRSRFGQTPTASGRYEPVAAPTHATTTNPDAQSSSDRNNPEESHSYGSDDDDNDASAFPDSADAQSERIAELSRQNQYLKEQLQSRQFPMQAHEEDDDDDLDEWNLDGAPVGLSSNNGPRLHVLALEPLQRFGGSADGTDAAASFLCRFEENATASGWTDDEAKRKFRLTVSRTVQNWYNQLRADEQSTWKALRASFVREYILSPVPKQEVYYTMRKKENETIRESLFRFNAAATKIGLKYDTVRKHFVDHLRCFCNSLADPSQAKWISSMRFASMDDLKEYLNDQRHTDALREHRSQRGATQAGNNQRQERTKAPRVNHLDAVTPTDMAKLAAAATDSVRAEIFALGLNNHEARREVCRDCGKTHFKLDGLCWSTVFCTLCQRMGHPKINCFKACQLCATPHHKADPCPTRQQAAELKEFLQGLDIPDMPSLDCLNFVEEAIKNEDRIKNRRDLDAANHVGFLKVPPVTKNTSNLASKPFVFYSAVDCATLSGEYGLKEGEHFGHWQDTTFIENDMNRQAFLNAQIMDQAVVVLADTGANMSIIHPSIVRKLGLKVDTTKTTDISGLGGAAVVNTQGIVVIKLTIGRGLVYVFPIAVCDFGNTGFDAILGMDFLFRAGVMVDASRRELNLPEGEYVELHDQPVRYSRGYMNYVRLNRDVNIPPGGSVVVPLPKLREGMPETLEYWVHRDVRWITTALNSENKPAAYKVTNVSERNVFLSAHTAVGAISAQGERPLDRPMVRTSSLRYQAWKAEAWEGSYPDDYRARLDEAAAELADDSSWKEPRPPSPRHLLTADGELRETCKVDDESSEGGRQPFADQAPGVPLSLTEAAKSKTPAVFCYHACHF</sequence>
<evidence type="ECO:0000256" key="4">
    <source>
        <dbReference type="ARBA" id="ARBA00022801"/>
    </source>
</evidence>
<dbReference type="PANTHER" id="PTHR12917">
    <property type="entry name" value="ASPARTYL PROTEASE DDI-RELATED"/>
    <property type="match status" value="1"/>
</dbReference>
<feature type="region of interest" description="Disordered" evidence="5">
    <location>
        <begin position="336"/>
        <end position="360"/>
    </location>
</feature>
<evidence type="ECO:0000256" key="1">
    <source>
        <dbReference type="ARBA" id="ARBA00009136"/>
    </source>
</evidence>
<evidence type="ECO:0000256" key="2">
    <source>
        <dbReference type="ARBA" id="ARBA00022670"/>
    </source>
</evidence>
<comment type="caution">
    <text evidence="7">The sequence shown here is derived from an EMBL/GenBank/DDBJ whole genome shotgun (WGS) entry which is preliminary data.</text>
</comment>
<keyword evidence="8" id="KW-1185">Reference proteome</keyword>
<dbReference type="VEuPathDB" id="FungiDB:AeMF1_017176"/>
<reference evidence="7 8" key="1">
    <citation type="submission" date="2019-07" db="EMBL/GenBank/DDBJ databases">
        <title>Genomics analysis of Aphanomyces spp. identifies a new class of oomycete effector associated with host adaptation.</title>
        <authorList>
            <person name="Gaulin E."/>
        </authorList>
    </citation>
    <scope>NUCLEOTIDE SEQUENCE [LARGE SCALE GENOMIC DNA]</scope>
    <source>
        <strain evidence="7 8">ATCC 201684</strain>
    </source>
</reference>
<feature type="compositionally biased region" description="Acidic residues" evidence="5">
    <location>
        <begin position="138"/>
        <end position="149"/>
    </location>
</feature>
<dbReference type="PROSITE" id="PS00141">
    <property type="entry name" value="ASP_PROTEASE"/>
    <property type="match status" value="1"/>
</dbReference>
<comment type="similarity">
    <text evidence="1">Belongs to the DDI1 family.</text>
</comment>
<dbReference type="PROSITE" id="PS50175">
    <property type="entry name" value="ASP_PROT_RETROV"/>
    <property type="match status" value="1"/>
</dbReference>
<evidence type="ECO:0000256" key="3">
    <source>
        <dbReference type="ARBA" id="ARBA00022750"/>
    </source>
</evidence>
<accession>A0A6G0W5F1</accession>
<dbReference type="InterPro" id="IPR034122">
    <property type="entry name" value="Retropepsin-like_bacterial"/>
</dbReference>
<dbReference type="GO" id="GO:0004190">
    <property type="term" value="F:aspartic-type endopeptidase activity"/>
    <property type="evidence" value="ECO:0007669"/>
    <property type="project" value="UniProtKB-KW"/>
</dbReference>
<evidence type="ECO:0000313" key="7">
    <source>
        <dbReference type="EMBL" id="KAF0722407.1"/>
    </source>
</evidence>
<dbReference type="InterPro" id="IPR021109">
    <property type="entry name" value="Peptidase_aspartic_dom_sf"/>
</dbReference>
<name>A0A6G0W5F1_9STRA</name>
<feature type="region of interest" description="Disordered" evidence="5">
    <location>
        <begin position="1"/>
        <end position="112"/>
    </location>
</feature>
<keyword evidence="3" id="KW-0064">Aspartyl protease</keyword>
<dbReference type="SUPFAM" id="SSF50630">
    <property type="entry name" value="Acid proteases"/>
    <property type="match status" value="1"/>
</dbReference>
<feature type="region of interest" description="Disordered" evidence="5">
    <location>
        <begin position="848"/>
        <end position="867"/>
    </location>
</feature>
<organism evidence="7 8">
    <name type="scientific">Aphanomyces euteiches</name>
    <dbReference type="NCBI Taxonomy" id="100861"/>
    <lineage>
        <taxon>Eukaryota</taxon>
        <taxon>Sar</taxon>
        <taxon>Stramenopiles</taxon>
        <taxon>Oomycota</taxon>
        <taxon>Saprolegniomycetes</taxon>
        <taxon>Saprolegniales</taxon>
        <taxon>Verrucalvaceae</taxon>
        <taxon>Aphanomyces</taxon>
    </lineage>
</organism>
<dbReference type="GO" id="GO:0006508">
    <property type="term" value="P:proteolysis"/>
    <property type="evidence" value="ECO:0007669"/>
    <property type="project" value="UniProtKB-KW"/>
</dbReference>
<keyword evidence="4" id="KW-0378">Hydrolase</keyword>
<dbReference type="InterPro" id="IPR001969">
    <property type="entry name" value="Aspartic_peptidase_AS"/>
</dbReference>
<dbReference type="CDD" id="cd05483">
    <property type="entry name" value="retropepsin_like_bacteria"/>
    <property type="match status" value="1"/>
</dbReference>
<protein>
    <recommendedName>
        <fullName evidence="6">Peptidase A2 domain-containing protein</fullName>
    </recommendedName>
</protein>
<evidence type="ECO:0000259" key="6">
    <source>
        <dbReference type="PROSITE" id="PS50175"/>
    </source>
</evidence>
<keyword evidence="2" id="KW-0645">Protease</keyword>
<dbReference type="InterPro" id="IPR001995">
    <property type="entry name" value="Peptidase_A2_cat"/>
</dbReference>
<dbReference type="EMBL" id="VJMJ01000336">
    <property type="protein sequence ID" value="KAF0722407.1"/>
    <property type="molecule type" value="Genomic_DNA"/>
</dbReference>
<feature type="domain" description="Peptidase A2" evidence="6">
    <location>
        <begin position="576"/>
        <end position="658"/>
    </location>
</feature>
<feature type="compositionally biased region" description="Polar residues" evidence="5">
    <location>
        <begin position="343"/>
        <end position="352"/>
    </location>
</feature>
<feature type="compositionally biased region" description="Polar residues" evidence="5">
    <location>
        <begin position="67"/>
        <end position="81"/>
    </location>
</feature>
<feature type="compositionally biased region" description="Low complexity" evidence="5">
    <location>
        <begin position="99"/>
        <end position="108"/>
    </location>
</feature>
<dbReference type="PANTHER" id="PTHR12917:SF1">
    <property type="entry name" value="AT13091P"/>
    <property type="match status" value="1"/>
</dbReference>
<feature type="region of interest" description="Disordered" evidence="5">
    <location>
        <begin position="819"/>
        <end position="841"/>
    </location>
</feature>